<dbReference type="AlphaFoldDB" id="A0A2K3E2D2"/>
<dbReference type="Gramene" id="PNW86941">
    <property type="protein sequence ID" value="PNW86941"/>
    <property type="gene ID" value="CHLRE_02g102300v5"/>
</dbReference>
<evidence type="ECO:0000313" key="1">
    <source>
        <dbReference type="EMBL" id="PNW86941.1"/>
    </source>
</evidence>
<dbReference type="KEGG" id="cre:CHLRE_02g102300v5"/>
<dbReference type="OMA" id="CHAINCA"/>
<dbReference type="PANTHER" id="PTHR31013">
    <property type="entry name" value="THAUMATIN FAMILY PROTEIN-RELATED"/>
    <property type="match status" value="1"/>
</dbReference>
<dbReference type="InterPro" id="IPR037176">
    <property type="entry name" value="Osmotin/thaumatin-like_sf"/>
</dbReference>
<gene>
    <name evidence="1" type="ORF">CHLRE_02g102300v5</name>
</gene>
<organism evidence="1 2">
    <name type="scientific">Chlamydomonas reinhardtii</name>
    <name type="common">Chlamydomonas smithii</name>
    <dbReference type="NCBI Taxonomy" id="3055"/>
    <lineage>
        <taxon>Eukaryota</taxon>
        <taxon>Viridiplantae</taxon>
        <taxon>Chlorophyta</taxon>
        <taxon>core chlorophytes</taxon>
        <taxon>Chlorophyceae</taxon>
        <taxon>CS clade</taxon>
        <taxon>Chlamydomonadales</taxon>
        <taxon>Chlamydomonadaceae</taxon>
        <taxon>Chlamydomonas</taxon>
    </lineage>
</organism>
<dbReference type="FunCoup" id="A0A2K3E2D2">
    <property type="interactions" value="229"/>
</dbReference>
<dbReference type="PANTHER" id="PTHR31013:SF2">
    <property type="entry name" value="THAUMATIN-LIKE PROTEIN"/>
    <property type="match status" value="1"/>
</dbReference>
<evidence type="ECO:0008006" key="3">
    <source>
        <dbReference type="Google" id="ProtNLM"/>
    </source>
</evidence>
<dbReference type="EMBL" id="CM008963">
    <property type="protein sequence ID" value="PNW86941.1"/>
    <property type="molecule type" value="Genomic_DNA"/>
</dbReference>
<evidence type="ECO:0000313" key="2">
    <source>
        <dbReference type="Proteomes" id="UP000006906"/>
    </source>
</evidence>
<dbReference type="PaxDb" id="3055-EDP07492"/>
<dbReference type="RefSeq" id="XP_042927373.1">
    <property type="nucleotide sequence ID" value="XM_043059741.1"/>
</dbReference>
<dbReference type="PROSITE" id="PS51367">
    <property type="entry name" value="THAUMATIN_2"/>
    <property type="match status" value="1"/>
</dbReference>
<protein>
    <recommendedName>
        <fullName evidence="3">Thaumatin-like protein</fullName>
    </recommendedName>
</protein>
<dbReference type="SUPFAM" id="SSF49870">
    <property type="entry name" value="Osmotin, thaumatin-like protein"/>
    <property type="match status" value="1"/>
</dbReference>
<dbReference type="STRING" id="3055.A0A2K3E2D2"/>
<dbReference type="GeneID" id="5725347"/>
<keyword evidence="2" id="KW-1185">Reference proteome</keyword>
<name>A0A2K3E2D2_CHLRE</name>
<dbReference type="ExpressionAtlas" id="A0A2K3E2D2">
    <property type="expression patterns" value="differential"/>
</dbReference>
<dbReference type="OrthoDB" id="430315at2759"/>
<proteinExistence type="predicted"/>
<dbReference type="Gene3D" id="2.60.110.10">
    <property type="entry name" value="Thaumatin"/>
    <property type="match status" value="1"/>
</dbReference>
<dbReference type="SMART" id="SM00205">
    <property type="entry name" value="THN"/>
    <property type="match status" value="1"/>
</dbReference>
<accession>A0A2K3E2D2</accession>
<dbReference type="InParanoid" id="A0A2K3E2D2"/>
<sequence>MRVVNTQISASARGASGVWGARAAQPALLLGVLLFALPVRAFIDVRNNCGYAVTAFWRSGAGSTYNSRVLPGQVVRITFSGGVWIGGVIWGSRTGSINNGQATQLEFTIGADMGGGRKQDFYDVSVVNAYNTPARIRPLNPPSVSGSWCGSPTCILPSLTTFCTSPNYLAGADPACINKDGPGLVATSGTKAFKAKCPQAYAYSKDDATSMFACQWGTNYEVKFCP</sequence>
<dbReference type="Pfam" id="PF00314">
    <property type="entry name" value="Thaumatin"/>
    <property type="match status" value="1"/>
</dbReference>
<dbReference type="InterPro" id="IPR001938">
    <property type="entry name" value="Thaumatin"/>
</dbReference>
<reference evidence="1 2" key="1">
    <citation type="journal article" date="2007" name="Science">
        <title>The Chlamydomonas genome reveals the evolution of key animal and plant functions.</title>
        <authorList>
            <person name="Merchant S.S."/>
            <person name="Prochnik S.E."/>
            <person name="Vallon O."/>
            <person name="Harris E.H."/>
            <person name="Karpowicz S.J."/>
            <person name="Witman G.B."/>
            <person name="Terry A."/>
            <person name="Salamov A."/>
            <person name="Fritz-Laylin L.K."/>
            <person name="Marechal-Drouard L."/>
            <person name="Marshall W.F."/>
            <person name="Qu L.H."/>
            <person name="Nelson D.R."/>
            <person name="Sanderfoot A.A."/>
            <person name="Spalding M.H."/>
            <person name="Kapitonov V.V."/>
            <person name="Ren Q."/>
            <person name="Ferris P."/>
            <person name="Lindquist E."/>
            <person name="Shapiro H."/>
            <person name="Lucas S.M."/>
            <person name="Grimwood J."/>
            <person name="Schmutz J."/>
            <person name="Cardol P."/>
            <person name="Cerutti H."/>
            <person name="Chanfreau G."/>
            <person name="Chen C.L."/>
            <person name="Cognat V."/>
            <person name="Croft M.T."/>
            <person name="Dent R."/>
            <person name="Dutcher S."/>
            <person name="Fernandez E."/>
            <person name="Fukuzawa H."/>
            <person name="Gonzalez-Ballester D."/>
            <person name="Gonzalez-Halphen D."/>
            <person name="Hallmann A."/>
            <person name="Hanikenne M."/>
            <person name="Hippler M."/>
            <person name="Inwood W."/>
            <person name="Jabbari K."/>
            <person name="Kalanon M."/>
            <person name="Kuras R."/>
            <person name="Lefebvre P.A."/>
            <person name="Lemaire S.D."/>
            <person name="Lobanov A.V."/>
            <person name="Lohr M."/>
            <person name="Manuell A."/>
            <person name="Meier I."/>
            <person name="Mets L."/>
            <person name="Mittag M."/>
            <person name="Mittelmeier T."/>
            <person name="Moroney J.V."/>
            <person name="Moseley J."/>
            <person name="Napoli C."/>
            <person name="Nedelcu A.M."/>
            <person name="Niyogi K."/>
            <person name="Novoselov S.V."/>
            <person name="Paulsen I.T."/>
            <person name="Pazour G."/>
            <person name="Purton S."/>
            <person name="Ral J.P."/>
            <person name="Riano-Pachon D.M."/>
            <person name="Riekhof W."/>
            <person name="Rymarquis L."/>
            <person name="Schroda M."/>
            <person name="Stern D."/>
            <person name="Umen J."/>
            <person name="Willows R."/>
            <person name="Wilson N."/>
            <person name="Zimmer S.L."/>
            <person name="Allmer J."/>
            <person name="Balk J."/>
            <person name="Bisova K."/>
            <person name="Chen C.J."/>
            <person name="Elias M."/>
            <person name="Gendler K."/>
            <person name="Hauser C."/>
            <person name="Lamb M.R."/>
            <person name="Ledford H."/>
            <person name="Long J.C."/>
            <person name="Minagawa J."/>
            <person name="Page M.D."/>
            <person name="Pan J."/>
            <person name="Pootakham W."/>
            <person name="Roje S."/>
            <person name="Rose A."/>
            <person name="Stahlberg E."/>
            <person name="Terauchi A.M."/>
            <person name="Yang P."/>
            <person name="Ball S."/>
            <person name="Bowler C."/>
            <person name="Dieckmann C.L."/>
            <person name="Gladyshev V.N."/>
            <person name="Green P."/>
            <person name="Jorgensen R."/>
            <person name="Mayfield S."/>
            <person name="Mueller-Roeber B."/>
            <person name="Rajamani S."/>
            <person name="Sayre R.T."/>
            <person name="Brokstein P."/>
            <person name="Dubchak I."/>
            <person name="Goodstein D."/>
            <person name="Hornick L."/>
            <person name="Huang Y.W."/>
            <person name="Jhaveri J."/>
            <person name="Luo Y."/>
            <person name="Martinez D."/>
            <person name="Ngau W.C."/>
            <person name="Otillar B."/>
            <person name="Poliakov A."/>
            <person name="Porter A."/>
            <person name="Szajkowski L."/>
            <person name="Werner G."/>
            <person name="Zhou K."/>
            <person name="Grigoriev I.V."/>
            <person name="Rokhsar D.S."/>
            <person name="Grossman A.R."/>
        </authorList>
    </citation>
    <scope>NUCLEOTIDE SEQUENCE [LARGE SCALE GENOMIC DNA]</scope>
    <source>
        <strain evidence="2">CC-503</strain>
    </source>
</reference>
<dbReference type="Proteomes" id="UP000006906">
    <property type="component" value="Chromosome 2"/>
</dbReference>